<feature type="non-terminal residue" evidence="1">
    <location>
        <position position="1"/>
    </location>
</feature>
<dbReference type="AlphaFoldDB" id="A0A8S3AXE6"/>
<proteinExistence type="predicted"/>
<sequence length="80" mass="9369">DHEKTKIKIKGRIGRVVGCLPLQSDTLMTTNQLSSKDNKDSRNMLEAAYFNSWKQMEIREFIMQETNCDDSEELHIDQYT</sequence>
<evidence type="ECO:0000313" key="1">
    <source>
        <dbReference type="EMBL" id="CAF4748253.1"/>
    </source>
</evidence>
<accession>A0A8S3AXE6</accession>
<dbReference type="Proteomes" id="UP000676336">
    <property type="component" value="Unassembled WGS sequence"/>
</dbReference>
<feature type="non-terminal residue" evidence="1">
    <location>
        <position position="80"/>
    </location>
</feature>
<comment type="caution">
    <text evidence="1">The sequence shown here is derived from an EMBL/GenBank/DDBJ whole genome shotgun (WGS) entry which is preliminary data.</text>
</comment>
<name>A0A8S3AXE6_9BILA</name>
<protein>
    <submittedName>
        <fullName evidence="1">Uncharacterized protein</fullName>
    </submittedName>
</protein>
<evidence type="ECO:0000313" key="2">
    <source>
        <dbReference type="Proteomes" id="UP000676336"/>
    </source>
</evidence>
<organism evidence="1 2">
    <name type="scientific">Rotaria magnacalcarata</name>
    <dbReference type="NCBI Taxonomy" id="392030"/>
    <lineage>
        <taxon>Eukaryota</taxon>
        <taxon>Metazoa</taxon>
        <taxon>Spiralia</taxon>
        <taxon>Gnathifera</taxon>
        <taxon>Rotifera</taxon>
        <taxon>Eurotatoria</taxon>
        <taxon>Bdelloidea</taxon>
        <taxon>Philodinida</taxon>
        <taxon>Philodinidae</taxon>
        <taxon>Rotaria</taxon>
    </lineage>
</organism>
<dbReference type="EMBL" id="CAJOBI010136545">
    <property type="protein sequence ID" value="CAF4748253.1"/>
    <property type="molecule type" value="Genomic_DNA"/>
</dbReference>
<reference evidence="1" key="1">
    <citation type="submission" date="2021-02" db="EMBL/GenBank/DDBJ databases">
        <authorList>
            <person name="Nowell W R."/>
        </authorList>
    </citation>
    <scope>NUCLEOTIDE SEQUENCE</scope>
</reference>
<gene>
    <name evidence="1" type="ORF">SMN809_LOCUS45011</name>
</gene>